<proteinExistence type="predicted"/>
<feature type="domain" description="PHD-type" evidence="8">
    <location>
        <begin position="192"/>
        <end position="248"/>
    </location>
</feature>
<reference evidence="9 10" key="1">
    <citation type="submission" date="2019-08" db="EMBL/GenBank/DDBJ databases">
        <title>The genome sequence of a newly discovered highly antifungal drug resistant Aspergillus species, Aspergillus tanneri NIH 1004.</title>
        <authorList>
            <person name="Mounaud S."/>
            <person name="Singh I."/>
            <person name="Joardar V."/>
            <person name="Pakala S."/>
            <person name="Pakala S."/>
            <person name="Venepally P."/>
            <person name="Chung J.K."/>
            <person name="Losada L."/>
            <person name="Nierman W.C."/>
        </authorList>
    </citation>
    <scope>NUCLEOTIDE SEQUENCE [LARGE SCALE GENOMIC DNA]</scope>
    <source>
        <strain evidence="9 10">NIH1004</strain>
    </source>
</reference>
<comment type="caution">
    <text evidence="9">The sequence shown here is derived from an EMBL/GenBank/DDBJ whole genome shotgun (WGS) entry which is preliminary data.</text>
</comment>
<comment type="subcellular location">
    <subcellularLocation>
        <location evidence="1">Nucleus</location>
    </subcellularLocation>
</comment>
<protein>
    <recommendedName>
        <fullName evidence="8">PHD-type domain-containing protein</fullName>
    </recommendedName>
</protein>
<feature type="compositionally biased region" description="Low complexity" evidence="7">
    <location>
        <begin position="340"/>
        <end position="349"/>
    </location>
</feature>
<evidence type="ECO:0000313" key="9">
    <source>
        <dbReference type="EMBL" id="KAA8644786.1"/>
    </source>
</evidence>
<sequence length="431" mass="45907">MMAPKTPVTSQQTGSISTAPKDDHGKPPSLVTIAPKPSGPSSAGLLAAATGASATATAVATQPPPQPVAPAAQSSSPAASSTTQKKPATSTLQRRSTMPSNGTKRKKRRRRWDDSDGEGVILAGDSSSDESNITPTATQTKSGRQVNRPSLYVPAPASPVTVKARSDSLDAASLAAARKRQRVNSHKAKDKYINCIHCQRGHSPTSNAIVFCDGCNQAWHQRCHDPPINAEVVSVKEKEWLCRGCKPVEITITQPTVVRSNPSLSGPSFHPPTHHPVAVPTLEVGGERFSIDDRRGFLSRLSHATLVELLVTISNSYPTMPMFPNNLKALPSSQFSFRSSVPAVSPPSAQTNSMSSTSGAEDITVPSASAANRPLDESSADSEDEFMDHRLYPRAGNGIRLSTNVDDLDILREDVHCPTFSYAFYGSQVRA</sequence>
<feature type="compositionally biased region" description="Low complexity" evidence="7">
    <location>
        <begin position="39"/>
        <end position="61"/>
    </location>
</feature>
<keyword evidence="5" id="KW-0539">Nucleus</keyword>
<dbReference type="InterPro" id="IPR019787">
    <property type="entry name" value="Znf_PHD-finger"/>
</dbReference>
<evidence type="ECO:0000256" key="5">
    <source>
        <dbReference type="ARBA" id="ARBA00023242"/>
    </source>
</evidence>
<dbReference type="InterPro" id="IPR019786">
    <property type="entry name" value="Zinc_finger_PHD-type_CS"/>
</dbReference>
<name>A0A5M9MG93_9EURO</name>
<dbReference type="InterPro" id="IPR013083">
    <property type="entry name" value="Znf_RING/FYVE/PHD"/>
</dbReference>
<dbReference type="GO" id="GO:0003682">
    <property type="term" value="F:chromatin binding"/>
    <property type="evidence" value="ECO:0007669"/>
    <property type="project" value="TreeGrafter"/>
</dbReference>
<dbReference type="VEuPathDB" id="FungiDB:EYZ11_005143"/>
<feature type="compositionally biased region" description="Polar residues" evidence="7">
    <location>
        <begin position="350"/>
        <end position="359"/>
    </location>
</feature>
<feature type="region of interest" description="Disordered" evidence="7">
    <location>
        <begin position="340"/>
        <end position="384"/>
    </location>
</feature>
<dbReference type="Proteomes" id="UP000324241">
    <property type="component" value="Unassembled WGS sequence"/>
</dbReference>
<organism evidence="9 10">
    <name type="scientific">Aspergillus tanneri</name>
    <dbReference type="NCBI Taxonomy" id="1220188"/>
    <lineage>
        <taxon>Eukaryota</taxon>
        <taxon>Fungi</taxon>
        <taxon>Dikarya</taxon>
        <taxon>Ascomycota</taxon>
        <taxon>Pezizomycotina</taxon>
        <taxon>Eurotiomycetes</taxon>
        <taxon>Eurotiomycetidae</taxon>
        <taxon>Eurotiales</taxon>
        <taxon>Aspergillaceae</taxon>
        <taxon>Aspergillus</taxon>
        <taxon>Aspergillus subgen. Circumdati</taxon>
    </lineage>
</organism>
<dbReference type="RefSeq" id="XP_033424147.1">
    <property type="nucleotide sequence ID" value="XM_033573595.1"/>
</dbReference>
<dbReference type="Gene3D" id="3.30.40.10">
    <property type="entry name" value="Zinc/RING finger domain, C3HC4 (zinc finger)"/>
    <property type="match status" value="1"/>
</dbReference>
<dbReference type="SUPFAM" id="SSF57903">
    <property type="entry name" value="FYVE/PHD zinc finger"/>
    <property type="match status" value="1"/>
</dbReference>
<dbReference type="PANTHER" id="PTHR12628">
    <property type="entry name" value="POLYCOMB-LIKE TRANSCRIPTION FACTOR"/>
    <property type="match status" value="1"/>
</dbReference>
<dbReference type="PANTHER" id="PTHR12628:SF10">
    <property type="entry name" value="HOMEOBOX DOMAIN-CONTAINING PROTEIN"/>
    <property type="match status" value="1"/>
</dbReference>
<feature type="compositionally biased region" description="Polar residues" evidence="7">
    <location>
        <begin position="7"/>
        <end position="18"/>
    </location>
</feature>
<dbReference type="EMBL" id="QUQM01000006">
    <property type="protein sequence ID" value="KAA8644786.1"/>
    <property type="molecule type" value="Genomic_DNA"/>
</dbReference>
<dbReference type="GO" id="GO:0003677">
    <property type="term" value="F:DNA binding"/>
    <property type="evidence" value="ECO:0007669"/>
    <property type="project" value="TreeGrafter"/>
</dbReference>
<dbReference type="CDD" id="cd15502">
    <property type="entry name" value="PHD_Phf1p_Phf2p_like"/>
    <property type="match status" value="1"/>
</dbReference>
<gene>
    <name evidence="9" type="ORF">ATNIH1004_008994</name>
</gene>
<feature type="region of interest" description="Disordered" evidence="7">
    <location>
        <begin position="1"/>
        <end position="154"/>
    </location>
</feature>
<evidence type="ECO:0000256" key="7">
    <source>
        <dbReference type="SAM" id="MobiDB-lite"/>
    </source>
</evidence>
<evidence type="ECO:0000256" key="1">
    <source>
        <dbReference type="ARBA" id="ARBA00004123"/>
    </source>
</evidence>
<dbReference type="PROSITE" id="PS01359">
    <property type="entry name" value="ZF_PHD_1"/>
    <property type="match status" value="1"/>
</dbReference>
<evidence type="ECO:0000313" key="10">
    <source>
        <dbReference type="Proteomes" id="UP000324241"/>
    </source>
</evidence>
<feature type="compositionally biased region" description="Polar residues" evidence="7">
    <location>
        <begin position="84"/>
        <end position="102"/>
    </location>
</feature>
<keyword evidence="3 6" id="KW-0863">Zinc-finger</keyword>
<evidence type="ECO:0000256" key="4">
    <source>
        <dbReference type="ARBA" id="ARBA00022833"/>
    </source>
</evidence>
<keyword evidence="4" id="KW-0862">Zinc</keyword>
<dbReference type="GO" id="GO:0005634">
    <property type="term" value="C:nucleus"/>
    <property type="evidence" value="ECO:0007669"/>
    <property type="project" value="UniProtKB-SubCell"/>
</dbReference>
<evidence type="ECO:0000256" key="2">
    <source>
        <dbReference type="ARBA" id="ARBA00022723"/>
    </source>
</evidence>
<dbReference type="SMART" id="SM00249">
    <property type="entry name" value="PHD"/>
    <property type="match status" value="1"/>
</dbReference>
<dbReference type="Pfam" id="PF00628">
    <property type="entry name" value="PHD"/>
    <property type="match status" value="1"/>
</dbReference>
<dbReference type="GO" id="GO:0008270">
    <property type="term" value="F:zinc ion binding"/>
    <property type="evidence" value="ECO:0007669"/>
    <property type="project" value="UniProtKB-KW"/>
</dbReference>
<evidence type="ECO:0000256" key="3">
    <source>
        <dbReference type="ARBA" id="ARBA00022771"/>
    </source>
</evidence>
<evidence type="ECO:0000259" key="8">
    <source>
        <dbReference type="PROSITE" id="PS50016"/>
    </source>
</evidence>
<dbReference type="PROSITE" id="PS50016">
    <property type="entry name" value="ZF_PHD_2"/>
    <property type="match status" value="1"/>
</dbReference>
<evidence type="ECO:0000256" key="6">
    <source>
        <dbReference type="PROSITE-ProRule" id="PRU00146"/>
    </source>
</evidence>
<dbReference type="GeneID" id="54331696"/>
<dbReference type="AlphaFoldDB" id="A0A5M9MG93"/>
<dbReference type="InterPro" id="IPR001965">
    <property type="entry name" value="Znf_PHD"/>
</dbReference>
<keyword evidence="2" id="KW-0479">Metal-binding</keyword>
<dbReference type="GO" id="GO:0045814">
    <property type="term" value="P:negative regulation of gene expression, epigenetic"/>
    <property type="evidence" value="ECO:0007669"/>
    <property type="project" value="TreeGrafter"/>
</dbReference>
<feature type="compositionally biased region" description="Polar residues" evidence="7">
    <location>
        <begin position="125"/>
        <end position="148"/>
    </location>
</feature>
<dbReference type="OrthoDB" id="5863171at2759"/>
<feature type="compositionally biased region" description="Low complexity" evidence="7">
    <location>
        <begin position="69"/>
        <end position="83"/>
    </location>
</feature>
<accession>A0A5M9MG93</accession>
<dbReference type="InterPro" id="IPR011011">
    <property type="entry name" value="Znf_FYVE_PHD"/>
</dbReference>